<reference evidence="1 2" key="1">
    <citation type="submission" date="2024-02" db="EMBL/GenBank/DDBJ databases">
        <title>de novo genome assembly of Solanum bulbocastanum strain 11H21.</title>
        <authorList>
            <person name="Hosaka A.J."/>
        </authorList>
    </citation>
    <scope>NUCLEOTIDE SEQUENCE [LARGE SCALE GENOMIC DNA]</scope>
    <source>
        <tissue evidence="1">Young leaves</tissue>
    </source>
</reference>
<organism evidence="1 2">
    <name type="scientific">Solanum bulbocastanum</name>
    <name type="common">Wild potato</name>
    <dbReference type="NCBI Taxonomy" id="147425"/>
    <lineage>
        <taxon>Eukaryota</taxon>
        <taxon>Viridiplantae</taxon>
        <taxon>Streptophyta</taxon>
        <taxon>Embryophyta</taxon>
        <taxon>Tracheophyta</taxon>
        <taxon>Spermatophyta</taxon>
        <taxon>Magnoliopsida</taxon>
        <taxon>eudicotyledons</taxon>
        <taxon>Gunneridae</taxon>
        <taxon>Pentapetalae</taxon>
        <taxon>asterids</taxon>
        <taxon>lamiids</taxon>
        <taxon>Solanales</taxon>
        <taxon>Solanaceae</taxon>
        <taxon>Solanoideae</taxon>
        <taxon>Solaneae</taxon>
        <taxon>Solanum</taxon>
    </lineage>
</organism>
<dbReference type="AlphaFoldDB" id="A0AAN8U3R6"/>
<dbReference type="EMBL" id="JBANQN010000001">
    <property type="protein sequence ID" value="KAK6802984.1"/>
    <property type="molecule type" value="Genomic_DNA"/>
</dbReference>
<proteinExistence type="predicted"/>
<protein>
    <recommendedName>
        <fullName evidence="3">RNase H type-1 domain-containing protein</fullName>
    </recommendedName>
</protein>
<gene>
    <name evidence="1" type="ORF">RDI58_000768</name>
</gene>
<accession>A0AAN8U3R6</accession>
<evidence type="ECO:0000313" key="1">
    <source>
        <dbReference type="EMBL" id="KAK6802984.1"/>
    </source>
</evidence>
<comment type="caution">
    <text evidence="1">The sequence shown here is derived from an EMBL/GenBank/DDBJ whole genome shotgun (WGS) entry which is preliminary data.</text>
</comment>
<keyword evidence="2" id="KW-1185">Reference proteome</keyword>
<evidence type="ECO:0000313" key="2">
    <source>
        <dbReference type="Proteomes" id="UP001371456"/>
    </source>
</evidence>
<name>A0AAN8U3R6_SOLBU</name>
<sequence length="92" mass="10559">MVNQVVGVVRQLTKAKYPWIERIEWSWPDISSRIGSYKPKLHYLSITWKPLDIMRIKCNIDGANRGNSGLSSFGYCLRDSRGDLLFAKSRGI</sequence>
<dbReference type="Proteomes" id="UP001371456">
    <property type="component" value="Unassembled WGS sequence"/>
</dbReference>
<evidence type="ECO:0008006" key="3">
    <source>
        <dbReference type="Google" id="ProtNLM"/>
    </source>
</evidence>